<evidence type="ECO:0000256" key="1">
    <source>
        <dbReference type="SAM" id="MobiDB-lite"/>
    </source>
</evidence>
<comment type="caution">
    <text evidence="2">The sequence shown here is derived from an EMBL/GenBank/DDBJ whole genome shotgun (WGS) entry which is preliminary data.</text>
</comment>
<feature type="region of interest" description="Disordered" evidence="1">
    <location>
        <begin position="49"/>
        <end position="68"/>
    </location>
</feature>
<accession>A0A8S1HJH1</accession>
<dbReference type="EMBL" id="CAJGYM010000079">
    <property type="protein sequence ID" value="CAD6196783.1"/>
    <property type="molecule type" value="Genomic_DNA"/>
</dbReference>
<reference evidence="2" key="1">
    <citation type="submission" date="2020-10" db="EMBL/GenBank/DDBJ databases">
        <authorList>
            <person name="Kikuchi T."/>
        </authorList>
    </citation>
    <scope>NUCLEOTIDE SEQUENCE</scope>
    <source>
        <strain evidence="2">NKZ352</strain>
    </source>
</reference>
<protein>
    <submittedName>
        <fullName evidence="2">Uncharacterized protein</fullName>
    </submittedName>
</protein>
<dbReference type="AlphaFoldDB" id="A0A8S1HJH1"/>
<evidence type="ECO:0000313" key="2">
    <source>
        <dbReference type="EMBL" id="CAD6196783.1"/>
    </source>
</evidence>
<proteinExistence type="predicted"/>
<gene>
    <name evidence="2" type="ORF">CAUJ_LOCUS12695</name>
</gene>
<name>A0A8S1HJH1_9PELO</name>
<dbReference type="Proteomes" id="UP000835052">
    <property type="component" value="Unassembled WGS sequence"/>
</dbReference>
<keyword evidence="3" id="KW-1185">Reference proteome</keyword>
<evidence type="ECO:0000313" key="3">
    <source>
        <dbReference type="Proteomes" id="UP000835052"/>
    </source>
</evidence>
<sequence>MDNPTVDHFSVPWEALATSPTSPQTPLFCMQDAVLLILAVFSQPDAITHPEEQPLASGSAARNAFPGL</sequence>
<organism evidence="2 3">
    <name type="scientific">Caenorhabditis auriculariae</name>
    <dbReference type="NCBI Taxonomy" id="2777116"/>
    <lineage>
        <taxon>Eukaryota</taxon>
        <taxon>Metazoa</taxon>
        <taxon>Ecdysozoa</taxon>
        <taxon>Nematoda</taxon>
        <taxon>Chromadorea</taxon>
        <taxon>Rhabditida</taxon>
        <taxon>Rhabditina</taxon>
        <taxon>Rhabditomorpha</taxon>
        <taxon>Rhabditoidea</taxon>
        <taxon>Rhabditidae</taxon>
        <taxon>Peloderinae</taxon>
        <taxon>Caenorhabditis</taxon>
    </lineage>
</organism>